<sequence length="539" mass="58019">MASLMSGTGTGTGGSNRIAAINVEGSTPQSFPSNNSKHFDGFHDDPNHDQRPGWRKFLSFVGPGFLVSLAYLDPGNLETDLQAGANHGYELLWVVLIGLVFALIIQSLAANLGVSTGKHLSELCKAEYPKLVKYFLWLLAEIAVIAADIPEVIGTAFALNILFHIPVWVGVLCTGLSTLLLLGLQRYGVRKLEMLIAVLVFVMAACFFGEMSYVKPPASGVIKGMFVPKLSGKGATADAIALLGALVMPAKPLWMIHFVQAACRFFLIESGFALFVAFLINVAVVSVSGTVCLADSLSGDDQDRCSDLTLNSASFLLQNVLGKSSSTLYAIALLASGQSSTITGTYAGQFIMQGFLDLKMKKWTRNLMTRCIAITPSLVVSIIGGSQGAGRLIIIASMILSFELPFALIPLLKFSSSSTKMGPYKNSIYIIVISWILGLGIIGINVYYLSTSLVDWLIHNDLPKVGNVFIGIIVFPLMAAYILSVIYLTFRKDTVVTYIQPEKNEQARIESGLSNADGGGFQADSIPYRQDLADIPLSE</sequence>
<dbReference type="OMA" id="LMAACYF"/>
<feature type="transmembrane region" description="Helical" evidence="8">
    <location>
        <begin position="426"/>
        <end position="448"/>
    </location>
</feature>
<dbReference type="PANTHER" id="PTHR11706">
    <property type="entry name" value="SOLUTE CARRIER PROTEIN FAMILY 11 MEMBER"/>
    <property type="match status" value="1"/>
</dbReference>
<feature type="transmembrane region" description="Helical" evidence="8">
    <location>
        <begin position="92"/>
        <end position="114"/>
    </location>
</feature>
<feature type="transmembrane region" description="Helical" evidence="8">
    <location>
        <begin position="367"/>
        <end position="386"/>
    </location>
</feature>
<evidence type="ECO:0000256" key="1">
    <source>
        <dbReference type="ARBA" id="ARBA00004141"/>
    </source>
</evidence>
<dbReference type="EMBL" id="AWWV01016172">
    <property type="protein sequence ID" value="OMO50406.1"/>
    <property type="molecule type" value="Genomic_DNA"/>
</dbReference>
<feature type="transmembrane region" description="Helical" evidence="8">
    <location>
        <begin position="165"/>
        <end position="182"/>
    </location>
</feature>
<dbReference type="NCBIfam" id="TIGR01197">
    <property type="entry name" value="nramp"/>
    <property type="match status" value="1"/>
</dbReference>
<dbReference type="Pfam" id="PF01566">
    <property type="entry name" value="Nramp"/>
    <property type="match status" value="1"/>
</dbReference>
<gene>
    <name evidence="9" type="ORF">CCACVL1_30458</name>
</gene>
<keyword evidence="10" id="KW-1185">Reference proteome</keyword>
<feature type="transmembrane region" description="Helical" evidence="8">
    <location>
        <begin position="392"/>
        <end position="414"/>
    </location>
</feature>
<evidence type="ECO:0000256" key="6">
    <source>
        <dbReference type="ARBA" id="ARBA00023065"/>
    </source>
</evidence>
<dbReference type="GO" id="GO:0005886">
    <property type="term" value="C:plasma membrane"/>
    <property type="evidence" value="ECO:0007669"/>
    <property type="project" value="TreeGrafter"/>
</dbReference>
<dbReference type="PRINTS" id="PR00447">
    <property type="entry name" value="NATRESASSCMP"/>
</dbReference>
<protein>
    <submittedName>
        <fullName evidence="9">Natural resistance-associated macrophage protein</fullName>
    </submittedName>
</protein>
<feature type="transmembrane region" description="Helical" evidence="8">
    <location>
        <begin position="266"/>
        <end position="287"/>
    </location>
</feature>
<feature type="transmembrane region" description="Helical" evidence="8">
    <location>
        <begin position="194"/>
        <end position="214"/>
    </location>
</feature>
<accession>A0A1R3FXC5</accession>
<evidence type="ECO:0000256" key="2">
    <source>
        <dbReference type="ARBA" id="ARBA00009965"/>
    </source>
</evidence>
<dbReference type="OrthoDB" id="409173at2759"/>
<keyword evidence="6" id="KW-0406">Ion transport</keyword>
<dbReference type="GO" id="GO:0015086">
    <property type="term" value="F:cadmium ion transmembrane transporter activity"/>
    <property type="evidence" value="ECO:0007669"/>
    <property type="project" value="TreeGrafter"/>
</dbReference>
<dbReference type="HAMAP" id="MF_00221">
    <property type="entry name" value="NRAMP"/>
    <property type="match status" value="1"/>
</dbReference>
<name>A0A1R3FXC5_COCAP</name>
<comment type="similarity">
    <text evidence="2">Belongs to the NRAMP (TC 2.A.55) family.</text>
</comment>
<reference evidence="9 10" key="1">
    <citation type="submission" date="2013-09" db="EMBL/GenBank/DDBJ databases">
        <title>Corchorus capsularis genome sequencing.</title>
        <authorList>
            <person name="Alam M."/>
            <person name="Haque M.S."/>
            <person name="Islam M.S."/>
            <person name="Emdad E.M."/>
            <person name="Islam M.M."/>
            <person name="Ahmed B."/>
            <person name="Halim A."/>
            <person name="Hossen Q.M.M."/>
            <person name="Hossain M.Z."/>
            <person name="Ahmed R."/>
            <person name="Khan M.M."/>
            <person name="Islam R."/>
            <person name="Rashid M.M."/>
            <person name="Khan S.A."/>
            <person name="Rahman M.S."/>
            <person name="Alam M."/>
        </authorList>
    </citation>
    <scope>NUCLEOTIDE SEQUENCE [LARGE SCALE GENOMIC DNA]</scope>
    <source>
        <strain evidence="10">cv. CVL-1</strain>
        <tissue evidence="9">Whole seedling</tissue>
    </source>
</reference>
<dbReference type="GO" id="GO:0005384">
    <property type="term" value="F:manganese ion transmembrane transporter activity"/>
    <property type="evidence" value="ECO:0007669"/>
    <property type="project" value="TreeGrafter"/>
</dbReference>
<dbReference type="PANTHER" id="PTHR11706:SF77">
    <property type="entry name" value="METAL TRANSPORTER NRAMP5"/>
    <property type="match status" value="1"/>
</dbReference>
<evidence type="ECO:0000256" key="4">
    <source>
        <dbReference type="ARBA" id="ARBA00022692"/>
    </source>
</evidence>
<comment type="caution">
    <text evidence="9">The sequence shown here is derived from an EMBL/GenBank/DDBJ whole genome shotgun (WGS) entry which is preliminary data.</text>
</comment>
<dbReference type="GO" id="GO:0034755">
    <property type="term" value="P:iron ion transmembrane transport"/>
    <property type="evidence" value="ECO:0007669"/>
    <property type="project" value="TreeGrafter"/>
</dbReference>
<keyword evidence="4 8" id="KW-0812">Transmembrane</keyword>
<proteinExistence type="inferred from homology"/>
<feature type="transmembrane region" description="Helical" evidence="8">
    <location>
        <begin position="135"/>
        <end position="159"/>
    </location>
</feature>
<dbReference type="Gramene" id="OMO50406">
    <property type="protein sequence ID" value="OMO50406"/>
    <property type="gene ID" value="CCACVL1_30458"/>
</dbReference>
<evidence type="ECO:0000313" key="10">
    <source>
        <dbReference type="Proteomes" id="UP000188268"/>
    </source>
</evidence>
<evidence type="ECO:0000313" key="9">
    <source>
        <dbReference type="EMBL" id="OMO50406.1"/>
    </source>
</evidence>
<evidence type="ECO:0000256" key="7">
    <source>
        <dbReference type="ARBA" id="ARBA00023136"/>
    </source>
</evidence>
<comment type="subcellular location">
    <subcellularLocation>
        <location evidence="1">Membrane</location>
        <topology evidence="1">Multi-pass membrane protein</topology>
    </subcellularLocation>
</comment>
<dbReference type="InterPro" id="IPR001046">
    <property type="entry name" value="NRAMP_fam"/>
</dbReference>
<evidence type="ECO:0000256" key="5">
    <source>
        <dbReference type="ARBA" id="ARBA00022989"/>
    </source>
</evidence>
<feature type="transmembrane region" description="Helical" evidence="8">
    <location>
        <begin position="327"/>
        <end position="347"/>
    </location>
</feature>
<feature type="transmembrane region" description="Helical" evidence="8">
    <location>
        <begin position="234"/>
        <end position="254"/>
    </location>
</feature>
<keyword evidence="7 8" id="KW-0472">Membrane</keyword>
<feature type="transmembrane region" description="Helical" evidence="8">
    <location>
        <begin position="468"/>
        <end position="490"/>
    </location>
</feature>
<evidence type="ECO:0000256" key="8">
    <source>
        <dbReference type="SAM" id="Phobius"/>
    </source>
</evidence>
<dbReference type="AlphaFoldDB" id="A0A1R3FXC5"/>
<dbReference type="NCBIfam" id="NF037982">
    <property type="entry name" value="Nramp_1"/>
    <property type="match status" value="1"/>
</dbReference>
<dbReference type="Proteomes" id="UP000188268">
    <property type="component" value="Unassembled WGS sequence"/>
</dbReference>
<feature type="transmembrane region" description="Helical" evidence="8">
    <location>
        <begin position="57"/>
        <end position="72"/>
    </location>
</feature>
<organism evidence="9 10">
    <name type="scientific">Corchorus capsularis</name>
    <name type="common">Jute</name>
    <dbReference type="NCBI Taxonomy" id="210143"/>
    <lineage>
        <taxon>Eukaryota</taxon>
        <taxon>Viridiplantae</taxon>
        <taxon>Streptophyta</taxon>
        <taxon>Embryophyta</taxon>
        <taxon>Tracheophyta</taxon>
        <taxon>Spermatophyta</taxon>
        <taxon>Magnoliopsida</taxon>
        <taxon>eudicotyledons</taxon>
        <taxon>Gunneridae</taxon>
        <taxon>Pentapetalae</taxon>
        <taxon>rosids</taxon>
        <taxon>malvids</taxon>
        <taxon>Malvales</taxon>
        <taxon>Malvaceae</taxon>
        <taxon>Grewioideae</taxon>
        <taxon>Apeibeae</taxon>
        <taxon>Corchorus</taxon>
    </lineage>
</organism>
<dbReference type="STRING" id="210143.A0A1R3FXC5"/>
<evidence type="ECO:0000256" key="3">
    <source>
        <dbReference type="ARBA" id="ARBA00022448"/>
    </source>
</evidence>
<keyword evidence="5 8" id="KW-1133">Transmembrane helix</keyword>
<keyword evidence="3" id="KW-0813">Transport</keyword>